<evidence type="ECO:0000313" key="2">
    <source>
        <dbReference type="Proteomes" id="UP001163046"/>
    </source>
</evidence>
<dbReference type="EMBL" id="MU826382">
    <property type="protein sequence ID" value="KAJ7377178.1"/>
    <property type="molecule type" value="Genomic_DNA"/>
</dbReference>
<reference evidence="1" key="1">
    <citation type="submission" date="2023-01" db="EMBL/GenBank/DDBJ databases">
        <title>Genome assembly of the deep-sea coral Lophelia pertusa.</title>
        <authorList>
            <person name="Herrera S."/>
            <person name="Cordes E."/>
        </authorList>
    </citation>
    <scope>NUCLEOTIDE SEQUENCE</scope>
    <source>
        <strain evidence="1">USNM1676648</strain>
        <tissue evidence="1">Polyp</tissue>
    </source>
</reference>
<dbReference type="AlphaFoldDB" id="A0A9W9Z8K1"/>
<keyword evidence="2" id="KW-1185">Reference proteome</keyword>
<protein>
    <submittedName>
        <fullName evidence="1">Uncharacterized protein</fullName>
    </submittedName>
</protein>
<dbReference type="OrthoDB" id="5976059at2759"/>
<gene>
    <name evidence="1" type="ORF">OS493_030377</name>
</gene>
<comment type="caution">
    <text evidence="1">The sequence shown here is derived from an EMBL/GenBank/DDBJ whole genome shotgun (WGS) entry which is preliminary data.</text>
</comment>
<dbReference type="Proteomes" id="UP001163046">
    <property type="component" value="Unassembled WGS sequence"/>
</dbReference>
<name>A0A9W9Z8K1_9CNID</name>
<proteinExistence type="predicted"/>
<organism evidence="1 2">
    <name type="scientific">Desmophyllum pertusum</name>
    <dbReference type="NCBI Taxonomy" id="174260"/>
    <lineage>
        <taxon>Eukaryota</taxon>
        <taxon>Metazoa</taxon>
        <taxon>Cnidaria</taxon>
        <taxon>Anthozoa</taxon>
        <taxon>Hexacorallia</taxon>
        <taxon>Scleractinia</taxon>
        <taxon>Caryophylliina</taxon>
        <taxon>Caryophylliidae</taxon>
        <taxon>Desmophyllum</taxon>
    </lineage>
</organism>
<evidence type="ECO:0000313" key="1">
    <source>
        <dbReference type="EMBL" id="KAJ7377178.1"/>
    </source>
</evidence>
<sequence length="225" mass="25673">MYLSHFCNVRSSRKTQDSSRTKRKVNVSNGQVLTDELVEKSDWSKRDVNGMVSRIRNGIKETGVNVESHIYDQLKKYDVKSGLFQQLHYNYNYNYRLKQALQDHNYAKDCWYDEQVLKPRFSVHNSDVWHAPLLPDNNITEDPITEDHQLVTGMLAPAEDQHVSSAPVTQNQTMYEHETVNVHVKQLEGIIEAAKGNLVSEGGKIAKDKGTTKGNQFELSISVPP</sequence>
<accession>A0A9W9Z8K1</accession>